<reference evidence="1" key="1">
    <citation type="submission" date="2018-02" db="EMBL/GenBank/DDBJ databases">
        <title>The genomes of Aspergillus section Nigri reveals drivers in fungal speciation.</title>
        <authorList>
            <consortium name="DOE Joint Genome Institute"/>
            <person name="Vesth T.C."/>
            <person name="Nybo J."/>
            <person name="Theobald S."/>
            <person name="Brandl J."/>
            <person name="Frisvad J.C."/>
            <person name="Nielsen K.F."/>
            <person name="Lyhne E.K."/>
            <person name="Kogle M.E."/>
            <person name="Kuo A."/>
            <person name="Riley R."/>
            <person name="Clum A."/>
            <person name="Nolan M."/>
            <person name="Lipzen A."/>
            <person name="Salamov A."/>
            <person name="Henrissat B."/>
            <person name="Wiebenga A."/>
            <person name="De vries R.P."/>
            <person name="Grigoriev I.V."/>
            <person name="Mortensen U.H."/>
            <person name="Andersen M.R."/>
            <person name="Baker S.E."/>
        </authorList>
    </citation>
    <scope>NUCLEOTIDE SEQUENCE</scope>
    <source>
        <strain evidence="1">CBS 621.78</strain>
    </source>
</reference>
<evidence type="ECO:0000313" key="2">
    <source>
        <dbReference type="Proteomes" id="UP000249057"/>
    </source>
</evidence>
<accession>A0ACD1G9W6</accession>
<sequence length="242" mass="29404">MSFRGRGTGANRGGSFGGRGGRGGFQQPVGPPAQVLEMGTVMHSCEGEMVCESINPKIPYFNAPIYLENKTPIGKVDEVLGPINQVYFTVKPQEGIVATSFKAGDKVYIGGDKLLPLEKFLPKPKPPPGMIPNIYVHEQIIDTNTLHRSCQAQESRRCWSWWCWWTRWPWWLRSQRPWWSSWWWSRWLLQRWRWWWFRWWSRWWPWWFLQRRRWRWFRRWSWWFLSGRWQRWVPTIDSVCLT</sequence>
<dbReference type="Proteomes" id="UP000249057">
    <property type="component" value="Unassembled WGS sequence"/>
</dbReference>
<proteinExistence type="predicted"/>
<keyword evidence="2" id="KW-1185">Reference proteome</keyword>
<evidence type="ECO:0000313" key="1">
    <source>
        <dbReference type="EMBL" id="RAH46033.1"/>
    </source>
</evidence>
<organism evidence="1 2">
    <name type="scientific">Aspergillus brunneoviolaceus CBS 621.78</name>
    <dbReference type="NCBI Taxonomy" id="1450534"/>
    <lineage>
        <taxon>Eukaryota</taxon>
        <taxon>Fungi</taxon>
        <taxon>Dikarya</taxon>
        <taxon>Ascomycota</taxon>
        <taxon>Pezizomycotina</taxon>
        <taxon>Eurotiomycetes</taxon>
        <taxon>Eurotiomycetidae</taxon>
        <taxon>Eurotiales</taxon>
        <taxon>Aspergillaceae</taxon>
        <taxon>Aspergillus</taxon>
        <taxon>Aspergillus subgen. Circumdati</taxon>
    </lineage>
</organism>
<gene>
    <name evidence="1" type="ORF">BO95DRAFT_481896</name>
</gene>
<protein>
    <submittedName>
        <fullName evidence="1">Gar1-domain-containing protein</fullName>
    </submittedName>
</protein>
<dbReference type="EMBL" id="KZ825340">
    <property type="protein sequence ID" value="RAH46033.1"/>
    <property type="molecule type" value="Genomic_DNA"/>
</dbReference>
<name>A0ACD1G9W6_9EURO</name>